<proteinExistence type="predicted"/>
<dbReference type="EC" id="2.3.1.-" evidence="2"/>
<dbReference type="Pfam" id="PF13673">
    <property type="entry name" value="Acetyltransf_10"/>
    <property type="match status" value="1"/>
</dbReference>
<gene>
    <name evidence="2" type="ORF">WJU22_16550</name>
</gene>
<name>A0ABZ2YXK8_9BACT</name>
<dbReference type="Proteomes" id="UP001449657">
    <property type="component" value="Chromosome"/>
</dbReference>
<evidence type="ECO:0000313" key="2">
    <source>
        <dbReference type="EMBL" id="WZN44507.1"/>
    </source>
</evidence>
<feature type="domain" description="N-acetyltransferase" evidence="1">
    <location>
        <begin position="54"/>
        <end position="149"/>
    </location>
</feature>
<dbReference type="CDD" id="cd04301">
    <property type="entry name" value="NAT_SF"/>
    <property type="match status" value="1"/>
</dbReference>
<accession>A0ABZ2YXK8</accession>
<keyword evidence="3" id="KW-1185">Reference proteome</keyword>
<evidence type="ECO:0000313" key="3">
    <source>
        <dbReference type="Proteomes" id="UP001449657"/>
    </source>
</evidence>
<sequence length="197" mass="21058">MHAHNTPSTPEAEPPVIFEVRTATLADARFASLIAETISTSAKARGTGIAGRTPEMVRGKIAQGKAVIALTADGEWAGFAYIETWEGGKFVSNSGLIVRPEFRGMGVAAAVKQAVFQLGRQLYPNAGIISITTSAAVMKLNSRLGFRPVSFAEITQDDAFWEGCRSCANHGILCAKERRVCLCTALLYDPAENENPA</sequence>
<dbReference type="SUPFAM" id="SSF55729">
    <property type="entry name" value="Acyl-CoA N-acyltransferases (Nat)"/>
    <property type="match status" value="1"/>
</dbReference>
<organism evidence="2 3">
    <name type="scientific">Chitinophaga caseinilytica</name>
    <dbReference type="NCBI Taxonomy" id="2267521"/>
    <lineage>
        <taxon>Bacteria</taxon>
        <taxon>Pseudomonadati</taxon>
        <taxon>Bacteroidota</taxon>
        <taxon>Chitinophagia</taxon>
        <taxon>Chitinophagales</taxon>
        <taxon>Chitinophagaceae</taxon>
        <taxon>Chitinophaga</taxon>
    </lineage>
</organism>
<protein>
    <submittedName>
        <fullName evidence="2">GNAT family N-acetyltransferase</fullName>
        <ecNumber evidence="2">2.3.1.-</ecNumber>
    </submittedName>
</protein>
<keyword evidence="2" id="KW-0808">Transferase</keyword>
<dbReference type="RefSeq" id="WP_341839287.1">
    <property type="nucleotide sequence ID" value="NZ_CP149792.1"/>
</dbReference>
<dbReference type="GO" id="GO:0016746">
    <property type="term" value="F:acyltransferase activity"/>
    <property type="evidence" value="ECO:0007669"/>
    <property type="project" value="UniProtKB-KW"/>
</dbReference>
<keyword evidence="2" id="KW-0012">Acyltransferase</keyword>
<dbReference type="InterPro" id="IPR000182">
    <property type="entry name" value="GNAT_dom"/>
</dbReference>
<evidence type="ECO:0000259" key="1">
    <source>
        <dbReference type="Pfam" id="PF13673"/>
    </source>
</evidence>
<dbReference type="InterPro" id="IPR016181">
    <property type="entry name" value="Acyl_CoA_acyltransferase"/>
</dbReference>
<dbReference type="EMBL" id="CP150096">
    <property type="protein sequence ID" value="WZN44507.1"/>
    <property type="molecule type" value="Genomic_DNA"/>
</dbReference>
<reference evidence="2 3" key="1">
    <citation type="submission" date="2024-03" db="EMBL/GenBank/DDBJ databases">
        <title>Chitinophaga caseinilytica sp. nov., a casein hydrolysing bacterium isolated from forest soil.</title>
        <authorList>
            <person name="Lee D.S."/>
            <person name="Han D.M."/>
            <person name="Baek J.H."/>
            <person name="Choi D.G."/>
            <person name="Jeon J.H."/>
            <person name="Jeon C.O."/>
        </authorList>
    </citation>
    <scope>NUCLEOTIDE SEQUENCE [LARGE SCALE GENOMIC DNA]</scope>
    <source>
        <strain evidence="2 3">KACC 19118</strain>
    </source>
</reference>
<dbReference type="Gene3D" id="3.40.630.30">
    <property type="match status" value="1"/>
</dbReference>